<dbReference type="InterPro" id="IPR005503">
    <property type="entry name" value="FliL"/>
</dbReference>
<protein>
    <recommendedName>
        <fullName evidence="10">Flagellar protein FliL</fullName>
    </recommendedName>
</protein>
<reference evidence="12 13" key="1">
    <citation type="submission" date="2020-04" db="EMBL/GenBank/DDBJ databases">
        <title>Ramlibacter sp. G-1-2-2 isolated from soil.</title>
        <authorList>
            <person name="Dahal R.H."/>
        </authorList>
    </citation>
    <scope>NUCLEOTIDE SEQUENCE [LARGE SCALE GENOMIC DNA]</scope>
    <source>
        <strain evidence="12 13">G-1-2-2</strain>
    </source>
</reference>
<evidence type="ECO:0000256" key="3">
    <source>
        <dbReference type="ARBA" id="ARBA00008281"/>
    </source>
</evidence>
<keyword evidence="13" id="KW-1185">Reference proteome</keyword>
<dbReference type="Pfam" id="PF03748">
    <property type="entry name" value="FliL"/>
    <property type="match status" value="1"/>
</dbReference>
<dbReference type="EMBL" id="JABBFX010000001">
    <property type="protein sequence ID" value="NML43405.1"/>
    <property type="molecule type" value="Genomic_DNA"/>
</dbReference>
<comment type="similarity">
    <text evidence="3 10">Belongs to the FliL family.</text>
</comment>
<comment type="function">
    <text evidence="1 10">Controls the rotational direction of flagella during chemotaxis.</text>
</comment>
<evidence type="ECO:0000256" key="5">
    <source>
        <dbReference type="ARBA" id="ARBA00022500"/>
    </source>
</evidence>
<name>A0A848GXV0_9BURK</name>
<keyword evidence="12" id="KW-0966">Cell projection</keyword>
<accession>A0A848GXV0</accession>
<dbReference type="RefSeq" id="WP_169417613.1">
    <property type="nucleotide sequence ID" value="NZ_JABBFX010000001.1"/>
</dbReference>
<sequence length="176" mass="18968">MSEAAVAQAPKKGAKLVLVALLGVLLAAGVGGGTWFAMRGHGEGGDEEPSKPRAHAKKADKKPLFTTLEPFTVNLQDPRGERFAQIGVTLQFEDASVESDLKDHLPAVRNSILMLISSKQIEDLLSVEGKVKLAEEIRYRAGKSMGVDLPEPGQKPGKNDPENPLTQVLFSQFILQ</sequence>
<evidence type="ECO:0000256" key="4">
    <source>
        <dbReference type="ARBA" id="ARBA00022475"/>
    </source>
</evidence>
<dbReference type="GO" id="GO:0071978">
    <property type="term" value="P:bacterial-type flagellum-dependent swarming motility"/>
    <property type="evidence" value="ECO:0007669"/>
    <property type="project" value="TreeGrafter"/>
</dbReference>
<dbReference type="PANTHER" id="PTHR35091:SF2">
    <property type="entry name" value="FLAGELLAR PROTEIN FLIL"/>
    <property type="match status" value="1"/>
</dbReference>
<dbReference type="PANTHER" id="PTHR35091">
    <property type="entry name" value="FLAGELLAR PROTEIN FLIL"/>
    <property type="match status" value="1"/>
</dbReference>
<comment type="subcellular location">
    <subcellularLocation>
        <location evidence="10">Cell inner membrane</location>
    </subcellularLocation>
    <subcellularLocation>
        <location evidence="2">Cell membrane</location>
        <topology evidence="2">Single-pass membrane protein</topology>
    </subcellularLocation>
</comment>
<organism evidence="12 13">
    <name type="scientific">Ramlibacter agri</name>
    <dbReference type="NCBI Taxonomy" id="2728837"/>
    <lineage>
        <taxon>Bacteria</taxon>
        <taxon>Pseudomonadati</taxon>
        <taxon>Pseudomonadota</taxon>
        <taxon>Betaproteobacteria</taxon>
        <taxon>Burkholderiales</taxon>
        <taxon>Comamonadaceae</taxon>
        <taxon>Ramlibacter</taxon>
    </lineage>
</organism>
<evidence type="ECO:0000256" key="10">
    <source>
        <dbReference type="RuleBase" id="RU364125"/>
    </source>
</evidence>
<keyword evidence="8" id="KW-1133">Transmembrane helix</keyword>
<keyword evidence="10" id="KW-0997">Cell inner membrane</keyword>
<evidence type="ECO:0000313" key="12">
    <source>
        <dbReference type="EMBL" id="NML43405.1"/>
    </source>
</evidence>
<keyword evidence="12" id="KW-0969">Cilium</keyword>
<evidence type="ECO:0000256" key="9">
    <source>
        <dbReference type="ARBA" id="ARBA00023136"/>
    </source>
</evidence>
<evidence type="ECO:0000256" key="1">
    <source>
        <dbReference type="ARBA" id="ARBA00002254"/>
    </source>
</evidence>
<keyword evidence="7 10" id="KW-0283">Flagellar rotation</keyword>
<evidence type="ECO:0000256" key="8">
    <source>
        <dbReference type="ARBA" id="ARBA00022989"/>
    </source>
</evidence>
<dbReference type="Proteomes" id="UP000541185">
    <property type="component" value="Unassembled WGS sequence"/>
</dbReference>
<comment type="caution">
    <text evidence="12">The sequence shown here is derived from an EMBL/GenBank/DDBJ whole genome shotgun (WGS) entry which is preliminary data.</text>
</comment>
<dbReference type="AlphaFoldDB" id="A0A848GXV0"/>
<feature type="region of interest" description="Disordered" evidence="11">
    <location>
        <begin position="145"/>
        <end position="164"/>
    </location>
</feature>
<evidence type="ECO:0000256" key="6">
    <source>
        <dbReference type="ARBA" id="ARBA00022692"/>
    </source>
</evidence>
<evidence type="ECO:0000256" key="11">
    <source>
        <dbReference type="SAM" id="MobiDB-lite"/>
    </source>
</evidence>
<keyword evidence="4" id="KW-1003">Cell membrane</keyword>
<proteinExistence type="inferred from homology"/>
<keyword evidence="5 10" id="KW-0145">Chemotaxis</keyword>
<dbReference type="GO" id="GO:0006935">
    <property type="term" value="P:chemotaxis"/>
    <property type="evidence" value="ECO:0007669"/>
    <property type="project" value="UniProtKB-KW"/>
</dbReference>
<gene>
    <name evidence="12" type="ORF">HHL11_06550</name>
</gene>
<evidence type="ECO:0000256" key="2">
    <source>
        <dbReference type="ARBA" id="ARBA00004162"/>
    </source>
</evidence>
<keyword evidence="6" id="KW-0812">Transmembrane</keyword>
<keyword evidence="12" id="KW-0282">Flagellum</keyword>
<keyword evidence="9 10" id="KW-0472">Membrane</keyword>
<evidence type="ECO:0000256" key="7">
    <source>
        <dbReference type="ARBA" id="ARBA00022779"/>
    </source>
</evidence>
<dbReference type="GO" id="GO:0009425">
    <property type="term" value="C:bacterial-type flagellum basal body"/>
    <property type="evidence" value="ECO:0007669"/>
    <property type="project" value="InterPro"/>
</dbReference>
<dbReference type="GO" id="GO:0005886">
    <property type="term" value="C:plasma membrane"/>
    <property type="evidence" value="ECO:0007669"/>
    <property type="project" value="UniProtKB-SubCell"/>
</dbReference>
<evidence type="ECO:0000313" key="13">
    <source>
        <dbReference type="Proteomes" id="UP000541185"/>
    </source>
</evidence>